<evidence type="ECO:0000313" key="1">
    <source>
        <dbReference type="EMBL" id="KAF2747422.1"/>
    </source>
</evidence>
<accession>A0A6A6V9X6</accession>
<protein>
    <submittedName>
        <fullName evidence="1">Uncharacterized protein</fullName>
    </submittedName>
</protein>
<dbReference type="Proteomes" id="UP000799440">
    <property type="component" value="Unassembled WGS sequence"/>
</dbReference>
<reference evidence="1" key="1">
    <citation type="journal article" date="2020" name="Stud. Mycol.">
        <title>101 Dothideomycetes genomes: a test case for predicting lifestyles and emergence of pathogens.</title>
        <authorList>
            <person name="Haridas S."/>
            <person name="Albert R."/>
            <person name="Binder M."/>
            <person name="Bloem J."/>
            <person name="Labutti K."/>
            <person name="Salamov A."/>
            <person name="Andreopoulos B."/>
            <person name="Baker S."/>
            <person name="Barry K."/>
            <person name="Bills G."/>
            <person name="Bluhm B."/>
            <person name="Cannon C."/>
            <person name="Castanera R."/>
            <person name="Culley D."/>
            <person name="Daum C."/>
            <person name="Ezra D."/>
            <person name="Gonzalez J."/>
            <person name="Henrissat B."/>
            <person name="Kuo A."/>
            <person name="Liang C."/>
            <person name="Lipzen A."/>
            <person name="Lutzoni F."/>
            <person name="Magnuson J."/>
            <person name="Mondo S."/>
            <person name="Nolan M."/>
            <person name="Ohm R."/>
            <person name="Pangilinan J."/>
            <person name="Park H.-J."/>
            <person name="Ramirez L."/>
            <person name="Alfaro M."/>
            <person name="Sun H."/>
            <person name="Tritt A."/>
            <person name="Yoshinaga Y."/>
            <person name="Zwiers L.-H."/>
            <person name="Turgeon B."/>
            <person name="Goodwin S."/>
            <person name="Spatafora J."/>
            <person name="Crous P."/>
            <person name="Grigoriev I."/>
        </authorList>
    </citation>
    <scope>NUCLEOTIDE SEQUENCE</scope>
    <source>
        <strain evidence="1">CBS 119925</strain>
    </source>
</reference>
<sequence length="237" mass="27023">MNRWCEMRKPCPQNLQGSWSLQVRPSAALPFLPHPAPSREVLASSSRPPFHNLTLLSTQHHRHSLNTFRSRLTKSLLFLTLFDCALSAACRQLTAATRCFAVSLLRYTPDARFRNTSSQPPCPHSGRAFLRSRDKTQHCYTTSFALVPCLVLYGARASFRLEILHHRQTRPAQLHLLILSCRLSIGPYLYLRRTGRLIWHRRSALGSCWAIVCALGQSLIDSIQRPCLARSRPRRTV</sequence>
<organism evidence="1 2">
    <name type="scientific">Sporormia fimetaria CBS 119925</name>
    <dbReference type="NCBI Taxonomy" id="1340428"/>
    <lineage>
        <taxon>Eukaryota</taxon>
        <taxon>Fungi</taxon>
        <taxon>Dikarya</taxon>
        <taxon>Ascomycota</taxon>
        <taxon>Pezizomycotina</taxon>
        <taxon>Dothideomycetes</taxon>
        <taxon>Pleosporomycetidae</taxon>
        <taxon>Pleosporales</taxon>
        <taxon>Sporormiaceae</taxon>
        <taxon>Sporormia</taxon>
    </lineage>
</organism>
<name>A0A6A6V9X6_9PLEO</name>
<gene>
    <name evidence="1" type="ORF">M011DRAFT_59566</name>
</gene>
<evidence type="ECO:0000313" key="2">
    <source>
        <dbReference type="Proteomes" id="UP000799440"/>
    </source>
</evidence>
<keyword evidence="2" id="KW-1185">Reference proteome</keyword>
<dbReference type="EMBL" id="MU006573">
    <property type="protein sequence ID" value="KAF2747422.1"/>
    <property type="molecule type" value="Genomic_DNA"/>
</dbReference>
<dbReference type="AlphaFoldDB" id="A0A6A6V9X6"/>
<proteinExistence type="predicted"/>